<dbReference type="PANTHER" id="PTHR48006:SF84">
    <property type="entry name" value="REPEAT TRANSMEMBRANE PROTEIN KINASE, PUTATIVE, EXPRESSED-RELATED"/>
    <property type="match status" value="1"/>
</dbReference>
<sequence length="775" mass="86383">MEKRLHHSPFFVLFTILLSVCHSEQQQSSQSQALLRIQELLNIPDILSVWNSKTDFCNSEPNSSSTVVCYEGSITQLHIIGKKGAPLLPRSFSIDSFITTLVKLSDLKVLTLVSLGLWGPLPGKIARLSSLEILNMSSNFLYGSIPQELSSLKGLQTLILDDNMFSGQLPDWLSSFPLLAVLSLKKNSFNGSLPSSFIDLENLRVLSLSHNRFFGEVPDFSHLTNLQLLELEDNAFGPKFPRLGNKLVTLVLSKNKFRSGIPAEVTSYYQLQRLDLSFNTFVGPFPPSLLSLPSITYLNIAENKLTGMLLDNLSCNVGLKFVDLSYNFLTGRLPNCLQSETRDKVVLFTRNCLATRKQNQHPLPFCRNEALAVGILPERKNQKQASKAVLSLGIVGGILGGFAFVGIVFLIYRRLNFKSTFKKTPTRSITENASTSYSSKFLSDARYVSQTVKLGSLGLPGYRTFSLEELKEATNSFDTSSFMGEGSHGKLYRGQLKDGSLVVIRCLKMKKSHSTGNFMYHLELISKLRHRHLVSALGYCFEYYLDDSSVSGIFLVFEYVPNGTLRSWISDRRSRRLLTWMQRISAAIGIAKGIQYLHTVMRPGEYSNNLEITDILLDHNLDSKISCYNLPLLGENTGKTVHGISSDGSKNAVIDARADQEDKKDIYNFGVILLEIIKGRPIKSANQVDVLADQIQMANAADDSARRSIVDPAVNKVCLDQSLKTMMEICVRCLLNDPEDRPSIEDVLWNLQYAAQVQDAWRGEYGSSEGSAISP</sequence>
<dbReference type="GO" id="GO:0016020">
    <property type="term" value="C:membrane"/>
    <property type="evidence" value="ECO:0007669"/>
    <property type="project" value="UniProtKB-SubCell"/>
</dbReference>
<dbReference type="Pfam" id="PF07714">
    <property type="entry name" value="PK_Tyr_Ser-Thr"/>
    <property type="match status" value="1"/>
</dbReference>
<keyword evidence="7 10" id="KW-0472">Membrane</keyword>
<protein>
    <recommendedName>
        <fullName evidence="12">Protein kinase domain-containing protein</fullName>
    </recommendedName>
</protein>
<feature type="transmembrane region" description="Helical" evidence="10">
    <location>
        <begin position="388"/>
        <end position="412"/>
    </location>
</feature>
<dbReference type="SUPFAM" id="SSF56112">
    <property type="entry name" value="Protein kinase-like (PK-like)"/>
    <property type="match status" value="1"/>
</dbReference>
<comment type="subcellular location">
    <subcellularLocation>
        <location evidence="1">Membrane</location>
        <topology evidence="1">Single-pass type I membrane protein</topology>
    </subcellularLocation>
</comment>
<dbReference type="GO" id="GO:0005524">
    <property type="term" value="F:ATP binding"/>
    <property type="evidence" value="ECO:0007669"/>
    <property type="project" value="InterPro"/>
</dbReference>
<dbReference type="InterPro" id="IPR001245">
    <property type="entry name" value="Ser-Thr/Tyr_kinase_cat_dom"/>
</dbReference>
<dbReference type="PROSITE" id="PS50011">
    <property type="entry name" value="PROTEIN_KINASE_DOM"/>
    <property type="match status" value="1"/>
</dbReference>
<evidence type="ECO:0000256" key="6">
    <source>
        <dbReference type="ARBA" id="ARBA00022989"/>
    </source>
</evidence>
<dbReference type="InterPro" id="IPR001611">
    <property type="entry name" value="Leu-rich_rpt"/>
</dbReference>
<feature type="chain" id="PRO_5035451311" description="Protein kinase domain-containing protein" evidence="11">
    <location>
        <begin position="24"/>
        <end position="775"/>
    </location>
</feature>
<accession>A0A8K0GZP0</accession>
<dbReference type="SUPFAM" id="SSF52058">
    <property type="entry name" value="L domain-like"/>
    <property type="match status" value="1"/>
</dbReference>
<evidence type="ECO:0000256" key="10">
    <source>
        <dbReference type="SAM" id="Phobius"/>
    </source>
</evidence>
<evidence type="ECO:0000256" key="4">
    <source>
        <dbReference type="ARBA" id="ARBA00022729"/>
    </source>
</evidence>
<dbReference type="OrthoDB" id="676979at2759"/>
<evidence type="ECO:0000256" key="9">
    <source>
        <dbReference type="ARBA" id="ARBA00023180"/>
    </source>
</evidence>
<dbReference type="InterPro" id="IPR051824">
    <property type="entry name" value="LRR_Rcpt-Like_S/T_Kinase"/>
</dbReference>
<dbReference type="GO" id="GO:0004672">
    <property type="term" value="F:protein kinase activity"/>
    <property type="evidence" value="ECO:0007669"/>
    <property type="project" value="InterPro"/>
</dbReference>
<keyword evidence="8" id="KW-0675">Receptor</keyword>
<keyword evidence="2" id="KW-0433">Leucine-rich repeat</keyword>
<dbReference type="AlphaFoldDB" id="A0A8K0GZP0"/>
<dbReference type="FunFam" id="1.10.510.10:FF:000431">
    <property type="entry name" value="Putative inactive leucine-rich repeat receptor-like protein kinase"/>
    <property type="match status" value="1"/>
</dbReference>
<dbReference type="FunFam" id="3.80.10.10:FF:001001">
    <property type="entry name" value="Probable inactive leucine-rich repeat receptor-like protein kinase At3g03770"/>
    <property type="match status" value="1"/>
</dbReference>
<proteinExistence type="predicted"/>
<dbReference type="InterPro" id="IPR032675">
    <property type="entry name" value="LRR_dom_sf"/>
</dbReference>
<dbReference type="Proteomes" id="UP000796880">
    <property type="component" value="Unassembled WGS sequence"/>
</dbReference>
<dbReference type="Gene3D" id="1.10.510.10">
    <property type="entry name" value="Transferase(Phosphotransferase) domain 1"/>
    <property type="match status" value="1"/>
</dbReference>
<name>A0A8K0GZP0_9ROSA</name>
<evidence type="ECO:0000313" key="13">
    <source>
        <dbReference type="EMBL" id="KAF3442989.1"/>
    </source>
</evidence>
<comment type="caution">
    <text evidence="13">The sequence shown here is derived from an EMBL/GenBank/DDBJ whole genome shotgun (WGS) entry which is preliminary data.</text>
</comment>
<dbReference type="FunFam" id="3.80.10.10:FF:000155">
    <property type="entry name" value="Putative inactive leucine-rich repeat receptor-like protein kinase"/>
    <property type="match status" value="1"/>
</dbReference>
<organism evidence="13 14">
    <name type="scientific">Rhamnella rubrinervis</name>
    <dbReference type="NCBI Taxonomy" id="2594499"/>
    <lineage>
        <taxon>Eukaryota</taxon>
        <taxon>Viridiplantae</taxon>
        <taxon>Streptophyta</taxon>
        <taxon>Embryophyta</taxon>
        <taxon>Tracheophyta</taxon>
        <taxon>Spermatophyta</taxon>
        <taxon>Magnoliopsida</taxon>
        <taxon>eudicotyledons</taxon>
        <taxon>Gunneridae</taxon>
        <taxon>Pentapetalae</taxon>
        <taxon>rosids</taxon>
        <taxon>fabids</taxon>
        <taxon>Rosales</taxon>
        <taxon>Rhamnaceae</taxon>
        <taxon>rhamnoid group</taxon>
        <taxon>Rhamneae</taxon>
        <taxon>Rhamnella</taxon>
    </lineage>
</organism>
<keyword evidence="3 10" id="KW-0812">Transmembrane</keyword>
<gene>
    <name evidence="13" type="ORF">FNV43_RR16907</name>
</gene>
<keyword evidence="6 10" id="KW-1133">Transmembrane helix</keyword>
<dbReference type="Gene3D" id="3.80.10.10">
    <property type="entry name" value="Ribonuclease Inhibitor"/>
    <property type="match status" value="2"/>
</dbReference>
<dbReference type="Gene3D" id="3.30.200.20">
    <property type="entry name" value="Phosphorylase Kinase, domain 1"/>
    <property type="match status" value="1"/>
</dbReference>
<keyword evidence="5" id="KW-0677">Repeat</keyword>
<feature type="domain" description="Protein kinase" evidence="12">
    <location>
        <begin position="477"/>
        <end position="754"/>
    </location>
</feature>
<evidence type="ECO:0000256" key="1">
    <source>
        <dbReference type="ARBA" id="ARBA00004479"/>
    </source>
</evidence>
<dbReference type="Pfam" id="PF00560">
    <property type="entry name" value="LRR_1"/>
    <property type="match status" value="5"/>
</dbReference>
<evidence type="ECO:0000259" key="12">
    <source>
        <dbReference type="PROSITE" id="PS50011"/>
    </source>
</evidence>
<keyword evidence="9" id="KW-0325">Glycoprotein</keyword>
<dbReference type="PROSITE" id="PS51450">
    <property type="entry name" value="LRR"/>
    <property type="match status" value="1"/>
</dbReference>
<evidence type="ECO:0000256" key="11">
    <source>
        <dbReference type="SAM" id="SignalP"/>
    </source>
</evidence>
<feature type="signal peptide" evidence="11">
    <location>
        <begin position="1"/>
        <end position="23"/>
    </location>
</feature>
<evidence type="ECO:0000256" key="2">
    <source>
        <dbReference type="ARBA" id="ARBA00022614"/>
    </source>
</evidence>
<dbReference type="EMBL" id="VOIH02000007">
    <property type="protein sequence ID" value="KAF3442989.1"/>
    <property type="molecule type" value="Genomic_DNA"/>
</dbReference>
<evidence type="ECO:0000256" key="7">
    <source>
        <dbReference type="ARBA" id="ARBA00023136"/>
    </source>
</evidence>
<dbReference type="PANTHER" id="PTHR48006">
    <property type="entry name" value="LEUCINE-RICH REPEAT-CONTAINING PROTEIN DDB_G0281931-RELATED"/>
    <property type="match status" value="1"/>
</dbReference>
<evidence type="ECO:0000256" key="8">
    <source>
        <dbReference type="ARBA" id="ARBA00023170"/>
    </source>
</evidence>
<evidence type="ECO:0000256" key="5">
    <source>
        <dbReference type="ARBA" id="ARBA00022737"/>
    </source>
</evidence>
<dbReference type="InterPro" id="IPR000719">
    <property type="entry name" value="Prot_kinase_dom"/>
</dbReference>
<dbReference type="InterPro" id="IPR011009">
    <property type="entry name" value="Kinase-like_dom_sf"/>
</dbReference>
<evidence type="ECO:0000313" key="14">
    <source>
        <dbReference type="Proteomes" id="UP000796880"/>
    </source>
</evidence>
<evidence type="ECO:0000256" key="3">
    <source>
        <dbReference type="ARBA" id="ARBA00022692"/>
    </source>
</evidence>
<dbReference type="FunFam" id="3.30.200.20:FF:000285">
    <property type="entry name" value="Putative inactive leucine-rich repeat receptor-like protein kinase"/>
    <property type="match status" value="1"/>
</dbReference>
<keyword evidence="4 11" id="KW-0732">Signal</keyword>
<reference evidence="13" key="1">
    <citation type="submission" date="2020-03" db="EMBL/GenBank/DDBJ databases">
        <title>A high-quality chromosome-level genome assembly of a woody plant with both climbing and erect habits, Rhamnella rubrinervis.</title>
        <authorList>
            <person name="Lu Z."/>
            <person name="Yang Y."/>
            <person name="Zhu X."/>
            <person name="Sun Y."/>
        </authorList>
    </citation>
    <scope>NUCLEOTIDE SEQUENCE</scope>
    <source>
        <strain evidence="13">BYM</strain>
        <tissue evidence="13">Leaf</tissue>
    </source>
</reference>
<keyword evidence="14" id="KW-1185">Reference proteome</keyword>